<dbReference type="Proteomes" id="UP000192328">
    <property type="component" value="Unassembled WGS sequence"/>
</dbReference>
<keyword evidence="2" id="KW-1185">Reference proteome</keyword>
<dbReference type="EMBL" id="FWXZ01000009">
    <property type="protein sequence ID" value="SMC90339.1"/>
    <property type="molecule type" value="Genomic_DNA"/>
</dbReference>
<comment type="caution">
    <text evidence="1">The sequence shown here is derived from an EMBL/GenBank/DDBJ whole genome shotgun (WGS) entry which is preliminary data.</text>
</comment>
<sequence>MRSIRTKITILTISSVMIAIIVAALLGTMAIRSMADENAERTLHLLCETGQKNLDAYFDSIEQSVGMVASFADSDLKNLEEEELRAHVDRTRDIFAKAANRTNGVLTYYYRIDPAVSDKVKGFWYTNLDGEGFAEHEVTDITLYDTEDTSSLVWFTVPKATGRALWLPPYVTDNLDVLVLSYNVPIYLHDTFVGVIGIEIDYSTMAYQVDHIRLYTNGYAFINDAEGIIIYHPRMTRQELEEENKRETPYGMLDESALIHYTFNGVAKQAVWLPLSNGMRLNVTVPLSEINEDWYKWIREILIILAVLLVLAALAASLLSGHITRPIRELTRAAGEVNAGNYDVVLESKTNDEAGILTKAFNKLITHLKGYIRDLNDLAYGDALTAVRNLGAFNLFMKDLEKDVEADPEHTPFAVCFFDCNDLKVINDRYGHDKGDIYLKGACATICQVFSHSPVFRIGGDEFAAILRNREYERREELLQQFDQRCYDLCAVNKEPWEKIKVARGMAVYDPKKDQSVDEVVRRADRLMYANKEEQKK</sequence>
<gene>
    <name evidence="1" type="ORF">SAMN06297397_3053</name>
</gene>
<name>A0AC61PQA8_9FIRM</name>
<evidence type="ECO:0000313" key="2">
    <source>
        <dbReference type="Proteomes" id="UP000192328"/>
    </source>
</evidence>
<reference evidence="1" key="1">
    <citation type="submission" date="2017-04" db="EMBL/GenBank/DDBJ databases">
        <authorList>
            <person name="Varghese N."/>
            <person name="Submissions S."/>
        </authorList>
    </citation>
    <scope>NUCLEOTIDE SEQUENCE</scope>
    <source>
        <strain evidence="1">WTE2008</strain>
    </source>
</reference>
<protein>
    <submittedName>
        <fullName evidence="1">Diguanylate cyclase (GGDEF) domain-containing protein</fullName>
    </submittedName>
</protein>
<evidence type="ECO:0000313" key="1">
    <source>
        <dbReference type="EMBL" id="SMC90339.1"/>
    </source>
</evidence>
<proteinExistence type="predicted"/>
<accession>A0AC61PQA8</accession>
<organism evidence="1 2">
    <name type="scientific">Aristaeella lactis</name>
    <dbReference type="NCBI Taxonomy" id="3046383"/>
    <lineage>
        <taxon>Bacteria</taxon>
        <taxon>Bacillati</taxon>
        <taxon>Bacillota</taxon>
        <taxon>Clostridia</taxon>
        <taxon>Eubacteriales</taxon>
        <taxon>Aristaeellaceae</taxon>
        <taxon>Aristaeella</taxon>
    </lineage>
</organism>